<gene>
    <name evidence="4" type="ORF">ACFSR6_13895</name>
</gene>
<keyword evidence="4" id="KW-0378">Hydrolase</keyword>
<organism evidence="4 5">
    <name type="scientific">Pedobacter vanadiisoli</name>
    <dbReference type="NCBI Taxonomy" id="1761975"/>
    <lineage>
        <taxon>Bacteria</taxon>
        <taxon>Pseudomonadati</taxon>
        <taxon>Bacteroidota</taxon>
        <taxon>Sphingobacteriia</taxon>
        <taxon>Sphingobacteriales</taxon>
        <taxon>Sphingobacteriaceae</taxon>
        <taxon>Pedobacter</taxon>
    </lineage>
</organism>
<dbReference type="PIRSF" id="PIRSF016202">
    <property type="entry name" value="PH1107"/>
    <property type="match status" value="1"/>
</dbReference>
<dbReference type="SUPFAM" id="SSF75005">
    <property type="entry name" value="Arabinanase/levansucrase/invertase"/>
    <property type="match status" value="1"/>
</dbReference>
<keyword evidence="1" id="KW-0328">Glycosyltransferase</keyword>
<dbReference type="CDD" id="cd18612">
    <property type="entry name" value="GH130_Lin0857-like"/>
    <property type="match status" value="1"/>
</dbReference>
<dbReference type="Proteomes" id="UP001597461">
    <property type="component" value="Unassembled WGS sequence"/>
</dbReference>
<evidence type="ECO:0000256" key="2">
    <source>
        <dbReference type="ARBA" id="ARBA00022679"/>
    </source>
</evidence>
<dbReference type="PANTHER" id="PTHR34106:SF5">
    <property type="entry name" value="GLYCOSIDASE"/>
    <property type="match status" value="1"/>
</dbReference>
<dbReference type="InterPro" id="IPR023296">
    <property type="entry name" value="Glyco_hydro_beta-prop_sf"/>
</dbReference>
<sequence length="350" mass="39525">MADIAQRFTQNPILSPKDLPPSREGLEIVCLLNPGVFTFDGKVWLLIRVAERPEQKPGIISFPILKKHGIEILAIEENDPFLNATDPRVIHYRGADYLTTLSHLRLVCSDDGIHFYQPEEFPLLQGEGKDEIFGIEDCRVSFIDDTYYLTFTAVSGHGVGVGMRTTKNWKDFENHGMIIPPHNKDCALFEERINGKFYALHRPSSVALGGNYIWLAESPDGIHWGKHRCIIKTRSELWDSARVGAGAAPIKTAEGWLEIYHGANERHQYCLGAFLMDLNDPSKVLARTEEPIMIPKEDYELHGFFGEVVFTNGHIVNGDELTIYYGAADEFVCGAKFSIKEILETLVFYH</sequence>
<dbReference type="RefSeq" id="WP_379079901.1">
    <property type="nucleotide sequence ID" value="NZ_JBHULL010000010.1"/>
</dbReference>
<comment type="similarity">
    <text evidence="3">Belongs to the glycosyl hydrolase 130 family.</text>
</comment>
<dbReference type="Pfam" id="PF04041">
    <property type="entry name" value="Glyco_hydro_130"/>
    <property type="match status" value="1"/>
</dbReference>
<evidence type="ECO:0000313" key="5">
    <source>
        <dbReference type="Proteomes" id="UP001597461"/>
    </source>
</evidence>
<evidence type="ECO:0000256" key="1">
    <source>
        <dbReference type="ARBA" id="ARBA00022676"/>
    </source>
</evidence>
<accession>A0ABW5MLA4</accession>
<protein>
    <submittedName>
        <fullName evidence="4">Glycoside hydrolase family 130 protein</fullName>
    </submittedName>
</protein>
<evidence type="ECO:0000313" key="4">
    <source>
        <dbReference type="EMBL" id="MFD2583586.1"/>
    </source>
</evidence>
<comment type="caution">
    <text evidence="4">The sequence shown here is derived from an EMBL/GenBank/DDBJ whole genome shotgun (WGS) entry which is preliminary data.</text>
</comment>
<proteinExistence type="inferred from homology"/>
<dbReference type="EMBL" id="JBHULL010000010">
    <property type="protein sequence ID" value="MFD2583586.1"/>
    <property type="molecule type" value="Genomic_DNA"/>
</dbReference>
<keyword evidence="5" id="KW-1185">Reference proteome</keyword>
<dbReference type="GO" id="GO:0016787">
    <property type="term" value="F:hydrolase activity"/>
    <property type="evidence" value="ECO:0007669"/>
    <property type="project" value="UniProtKB-KW"/>
</dbReference>
<name>A0ABW5MLA4_9SPHI</name>
<dbReference type="PANTHER" id="PTHR34106">
    <property type="entry name" value="GLYCOSIDASE"/>
    <property type="match status" value="1"/>
</dbReference>
<reference evidence="5" key="1">
    <citation type="journal article" date="2019" name="Int. J. Syst. Evol. Microbiol.">
        <title>The Global Catalogue of Microorganisms (GCM) 10K type strain sequencing project: providing services to taxonomists for standard genome sequencing and annotation.</title>
        <authorList>
            <consortium name="The Broad Institute Genomics Platform"/>
            <consortium name="The Broad Institute Genome Sequencing Center for Infectious Disease"/>
            <person name="Wu L."/>
            <person name="Ma J."/>
        </authorList>
    </citation>
    <scope>NUCLEOTIDE SEQUENCE [LARGE SCALE GENOMIC DNA]</scope>
    <source>
        <strain evidence="5">KCTC 42866</strain>
    </source>
</reference>
<evidence type="ECO:0000256" key="3">
    <source>
        <dbReference type="ARBA" id="ARBA00024356"/>
    </source>
</evidence>
<dbReference type="InterPro" id="IPR007184">
    <property type="entry name" value="Mannoside_phosphorylase"/>
</dbReference>
<dbReference type="Gene3D" id="2.115.10.20">
    <property type="entry name" value="Glycosyl hydrolase domain, family 43"/>
    <property type="match status" value="1"/>
</dbReference>
<keyword evidence="2" id="KW-0808">Transferase</keyword>